<evidence type="ECO:0000259" key="7">
    <source>
        <dbReference type="PROSITE" id="PS50893"/>
    </source>
</evidence>
<keyword evidence="2" id="KW-0813">Transport</keyword>
<evidence type="ECO:0000256" key="6">
    <source>
        <dbReference type="ARBA" id="ARBA00022970"/>
    </source>
</evidence>
<dbReference type="AlphaFoldDB" id="A0A1C3K5Z4"/>
<dbReference type="EMBL" id="FLRC01000044">
    <property type="protein sequence ID" value="SBT26777.1"/>
    <property type="molecule type" value="Genomic_DNA"/>
</dbReference>
<dbReference type="Proteomes" id="UP000078558">
    <property type="component" value="Chromosome I"/>
</dbReference>
<reference evidence="9 10" key="2">
    <citation type="submission" date="2017-08" db="EMBL/GenBank/DDBJ databases">
        <authorList>
            <person name="de Groot N.N."/>
        </authorList>
    </citation>
    <scope>NUCLEOTIDE SEQUENCE [LARGE SCALE GENOMIC DNA]</scope>
    <source>
        <strain evidence="9">Orrdi1</strain>
    </source>
</reference>
<reference evidence="8 10" key="1">
    <citation type="submission" date="2016-06" db="EMBL/GenBank/DDBJ databases">
        <authorList>
            <person name="Kjaerup R.B."/>
            <person name="Dalgaard T.S."/>
            <person name="Juul-Madsen H.R."/>
        </authorList>
    </citation>
    <scope>NUCLEOTIDE SEQUENCE [LARGE SCALE GENOMIC DNA]</scope>
    <source>
        <strain evidence="8">Orrdi1</strain>
    </source>
</reference>
<dbReference type="Gene3D" id="3.40.50.300">
    <property type="entry name" value="P-loop containing nucleotide triphosphate hydrolases"/>
    <property type="match status" value="1"/>
</dbReference>
<evidence type="ECO:0000256" key="3">
    <source>
        <dbReference type="ARBA" id="ARBA00022475"/>
    </source>
</evidence>
<dbReference type="Pfam" id="PF00005">
    <property type="entry name" value="ABC_tran"/>
    <property type="match status" value="1"/>
</dbReference>
<name>A0A1C3K5Z4_9BURK</name>
<dbReference type="GO" id="GO:0015807">
    <property type="term" value="P:L-amino acid transport"/>
    <property type="evidence" value="ECO:0007669"/>
    <property type="project" value="TreeGrafter"/>
</dbReference>
<evidence type="ECO:0000256" key="5">
    <source>
        <dbReference type="ARBA" id="ARBA00022840"/>
    </source>
</evidence>
<dbReference type="InterPro" id="IPR003439">
    <property type="entry name" value="ABC_transporter-like_ATP-bd"/>
</dbReference>
<keyword evidence="3" id="KW-0472">Membrane</keyword>
<keyword evidence="4" id="KW-0547">Nucleotide-binding</keyword>
<evidence type="ECO:0000256" key="4">
    <source>
        <dbReference type="ARBA" id="ARBA00022741"/>
    </source>
</evidence>
<dbReference type="EMBL" id="LT907988">
    <property type="protein sequence ID" value="SOE52376.1"/>
    <property type="molecule type" value="Genomic_DNA"/>
</dbReference>
<dbReference type="InterPro" id="IPR003593">
    <property type="entry name" value="AAA+_ATPase"/>
</dbReference>
<evidence type="ECO:0000313" key="10">
    <source>
        <dbReference type="Proteomes" id="UP000078558"/>
    </source>
</evidence>
<dbReference type="STRING" id="1851544.ODI_00902"/>
<dbReference type="KEGG" id="odi:ODI_R4124"/>
<keyword evidence="10" id="KW-1185">Reference proteome</keyword>
<sequence>MDAVLTLNEVTVAYHGDITILNRVNVSARKGCVTGIIGPNGAGKSTVLKTMFGFLPLRHGNIVLNGQDISRDPANRRAGQGVAYVPQSRSLFADLSVEDNLLLGCWPFRGDRARVRRQIDSVYARFPILAEKRRDPVSSMSGGQQRFVEFGRALLIEPSVILLDEPTAMLAPKISKEIYTFVRGLADEGMTVVLVDQNVRRCAEVSDYLYILELGRNKAEGDRQAFAEGSGLRDMVATWMDYKID</sequence>
<keyword evidence="6" id="KW-0029">Amino-acid transport</keyword>
<dbReference type="InterPro" id="IPR052156">
    <property type="entry name" value="BCAA_Transport_ATP-bd_LivF"/>
</dbReference>
<evidence type="ECO:0000313" key="9">
    <source>
        <dbReference type="EMBL" id="SOE52376.1"/>
    </source>
</evidence>
<dbReference type="RefSeq" id="WP_067757185.1">
    <property type="nucleotide sequence ID" value="NZ_LT907988.1"/>
</dbReference>
<accession>A0A1C3K5Z4</accession>
<comment type="similarity">
    <text evidence="1">Belongs to the ABC transporter superfamily.</text>
</comment>
<keyword evidence="3" id="KW-1003">Cell membrane</keyword>
<dbReference type="GO" id="GO:0016887">
    <property type="term" value="F:ATP hydrolysis activity"/>
    <property type="evidence" value="ECO:0007669"/>
    <property type="project" value="InterPro"/>
</dbReference>
<dbReference type="PROSITE" id="PS50893">
    <property type="entry name" value="ABC_TRANSPORTER_2"/>
    <property type="match status" value="1"/>
</dbReference>
<dbReference type="CDD" id="cd03224">
    <property type="entry name" value="ABC_TM1139_LivF_branched"/>
    <property type="match status" value="1"/>
</dbReference>
<protein>
    <submittedName>
        <fullName evidence="8">Branched-chain amino acid transport ATP-binding protein LivF (TC 3.A.1.4.1)</fullName>
    </submittedName>
</protein>
<organism evidence="8 10">
    <name type="scientific">Orrella dioscoreae</name>
    <dbReference type="NCBI Taxonomy" id="1851544"/>
    <lineage>
        <taxon>Bacteria</taxon>
        <taxon>Pseudomonadati</taxon>
        <taxon>Pseudomonadota</taxon>
        <taxon>Betaproteobacteria</taxon>
        <taxon>Burkholderiales</taxon>
        <taxon>Alcaligenaceae</taxon>
        <taxon>Orrella</taxon>
    </lineage>
</organism>
<evidence type="ECO:0000313" key="8">
    <source>
        <dbReference type="EMBL" id="SBT26777.1"/>
    </source>
</evidence>
<keyword evidence="5 8" id="KW-0067">ATP-binding</keyword>
<dbReference type="PANTHER" id="PTHR43820:SF6">
    <property type="entry name" value="ABC TRANSPORTER ATP-BINDING PROTEIN"/>
    <property type="match status" value="1"/>
</dbReference>
<evidence type="ECO:0000256" key="2">
    <source>
        <dbReference type="ARBA" id="ARBA00022448"/>
    </source>
</evidence>
<feature type="domain" description="ABC transporter" evidence="7">
    <location>
        <begin position="5"/>
        <end position="239"/>
    </location>
</feature>
<dbReference type="InterPro" id="IPR027417">
    <property type="entry name" value="P-loop_NTPase"/>
</dbReference>
<dbReference type="GO" id="GO:0015658">
    <property type="term" value="F:branched-chain amino acid transmembrane transporter activity"/>
    <property type="evidence" value="ECO:0007669"/>
    <property type="project" value="TreeGrafter"/>
</dbReference>
<dbReference type="GO" id="GO:0005524">
    <property type="term" value="F:ATP binding"/>
    <property type="evidence" value="ECO:0007669"/>
    <property type="project" value="UniProtKB-KW"/>
</dbReference>
<dbReference type="SMART" id="SM00382">
    <property type="entry name" value="AAA"/>
    <property type="match status" value="1"/>
</dbReference>
<dbReference type="SUPFAM" id="SSF52540">
    <property type="entry name" value="P-loop containing nucleoside triphosphate hydrolases"/>
    <property type="match status" value="1"/>
</dbReference>
<evidence type="ECO:0000256" key="1">
    <source>
        <dbReference type="ARBA" id="ARBA00005417"/>
    </source>
</evidence>
<proteinExistence type="inferred from homology"/>
<dbReference type="OrthoDB" id="9776369at2"/>
<gene>
    <name evidence="8" type="ORF">ODI_00902</name>
    <name evidence="9" type="ORF">ODI_R4124</name>
</gene>
<dbReference type="PANTHER" id="PTHR43820">
    <property type="entry name" value="HIGH-AFFINITY BRANCHED-CHAIN AMINO ACID TRANSPORT ATP-BINDING PROTEIN LIVF"/>
    <property type="match status" value="1"/>
</dbReference>